<reference evidence="1 2" key="1">
    <citation type="journal article" date="2023" name="bioRxiv">
        <title>High-quality genome assemblies of four members of thePodospora anserinaspecies complex.</title>
        <authorList>
            <person name="Ament-Velasquez S.L."/>
            <person name="Vogan A.A."/>
            <person name="Wallerman O."/>
            <person name="Hartmann F."/>
            <person name="Gautier V."/>
            <person name="Silar P."/>
            <person name="Giraud T."/>
            <person name="Johannesson H."/>
        </authorList>
    </citation>
    <scope>NUCLEOTIDE SEQUENCE [LARGE SCALE GENOMIC DNA]</scope>
    <source>
        <strain evidence="1 2">CBS 415.72m</strain>
    </source>
</reference>
<comment type="caution">
    <text evidence="1">The sequence shown here is derived from an EMBL/GenBank/DDBJ whole genome shotgun (WGS) entry which is preliminary data.</text>
</comment>
<evidence type="ECO:0000313" key="2">
    <source>
        <dbReference type="Proteomes" id="UP001323405"/>
    </source>
</evidence>
<keyword evidence="2" id="KW-1185">Reference proteome</keyword>
<accession>A0ABR0G893</accession>
<organism evidence="1 2">
    <name type="scientific">Podospora pseudocomata</name>
    <dbReference type="NCBI Taxonomy" id="2093779"/>
    <lineage>
        <taxon>Eukaryota</taxon>
        <taxon>Fungi</taxon>
        <taxon>Dikarya</taxon>
        <taxon>Ascomycota</taxon>
        <taxon>Pezizomycotina</taxon>
        <taxon>Sordariomycetes</taxon>
        <taxon>Sordariomycetidae</taxon>
        <taxon>Sordariales</taxon>
        <taxon>Podosporaceae</taxon>
        <taxon>Podospora</taxon>
    </lineage>
</organism>
<dbReference type="GeneID" id="87903933"/>
<dbReference type="Proteomes" id="UP001323405">
    <property type="component" value="Unassembled WGS sequence"/>
</dbReference>
<dbReference type="RefSeq" id="XP_062740949.1">
    <property type="nucleotide sequence ID" value="XM_062884147.1"/>
</dbReference>
<name>A0ABR0G893_9PEZI</name>
<proteinExistence type="predicted"/>
<gene>
    <name evidence="1" type="ORF">QC762_0098220</name>
</gene>
<protein>
    <submittedName>
        <fullName evidence="1">Uncharacterized protein</fullName>
    </submittedName>
</protein>
<dbReference type="EMBL" id="JAFFHA010000008">
    <property type="protein sequence ID" value="KAK4651974.1"/>
    <property type="molecule type" value="Genomic_DNA"/>
</dbReference>
<sequence>MVLYWLMKGITNGVMIPTTSLCGLAGPALSYGAPGESPSIPDISYRELVYFGVPVPSPTLYISFSRIGRSGTGCSTKSYSGPSSEGARKYMKSRIQKAVGLEDIDSIG</sequence>
<evidence type="ECO:0000313" key="1">
    <source>
        <dbReference type="EMBL" id="KAK4651974.1"/>
    </source>
</evidence>